<reference evidence="3" key="1">
    <citation type="journal article" date="2021" name="Mol. Plant Microbe Interact.">
        <title>Complete Genome Sequence of the Plant-Pathogenic Fungus Colletotrichum lupini.</title>
        <authorList>
            <person name="Baroncelli R."/>
            <person name="Pensec F."/>
            <person name="Da Lio D."/>
            <person name="Boufleur T."/>
            <person name="Vicente I."/>
            <person name="Sarrocco S."/>
            <person name="Picot A."/>
            <person name="Baraldi E."/>
            <person name="Sukno S."/>
            <person name="Thon M."/>
            <person name="Le Floch G."/>
        </authorList>
    </citation>
    <scope>NUCLEOTIDE SEQUENCE</scope>
    <source>
        <strain evidence="3">IMI 504893</strain>
    </source>
</reference>
<feature type="compositionally biased region" description="Low complexity" evidence="1">
    <location>
        <begin position="77"/>
        <end position="86"/>
    </location>
</feature>
<protein>
    <submittedName>
        <fullName evidence="3">Uncharacterized protein</fullName>
    </submittedName>
</protein>
<organism evidence="3 4">
    <name type="scientific">Colletotrichum lupini</name>
    <dbReference type="NCBI Taxonomy" id="145971"/>
    <lineage>
        <taxon>Eukaryota</taxon>
        <taxon>Fungi</taxon>
        <taxon>Dikarya</taxon>
        <taxon>Ascomycota</taxon>
        <taxon>Pezizomycotina</taxon>
        <taxon>Sordariomycetes</taxon>
        <taxon>Hypocreomycetidae</taxon>
        <taxon>Glomerellales</taxon>
        <taxon>Glomerellaceae</taxon>
        <taxon>Colletotrichum</taxon>
        <taxon>Colletotrichum acutatum species complex</taxon>
    </lineage>
</organism>
<proteinExistence type="predicted"/>
<keyword evidence="2" id="KW-1133">Transmembrane helix</keyword>
<evidence type="ECO:0000256" key="1">
    <source>
        <dbReference type="SAM" id="MobiDB-lite"/>
    </source>
</evidence>
<dbReference type="Proteomes" id="UP000830671">
    <property type="component" value="Chromosome 4"/>
</dbReference>
<dbReference type="GeneID" id="73341487"/>
<dbReference type="AlphaFoldDB" id="A0A9Q8WGJ4"/>
<sequence>MDVYGAYDDEDNVAQQYFTMQCSAVVAVLQNTKFRSRAKKPAMALSPIAVLPSKVINLTERIFRVPPFPLFRKAIQSSGGTTSISGPLDSRRQKDPFSVLGNQRHPYIPVKEALEIPRFPAALPSDSTDPVLSPVPAGISLSHSLPLPPSAGAACPSSHSEKMSLKNMNSSCFSYRKVHIQVPVYALSSKHQGEEVQPPRNAIAKARWTRLMAPTSRSKAHAQLKMETQFLNVNDEQAPQARSSRVAPILFLWAPTLGRADRILEPILGIVAVVKFLVPTPSLYISLSSNTTPRGPLAPSNAREETEVQFYSTSPCFSKMTERDWGIGVSGTEAVPISLLPLPAKAPIQCHQEREEKESRLRDRLLINNCKHMEVLVPAISADCLFGLGPLALSLFTYSQAFPSTKDGKVHLPRNISSSPPPLDLSTSSIPSSFPPISFPSFTGSPVPAGGHSYLTHPGTHTASTCAFVTTNRRQFSLTEKKSETTRPQTPIANLHHLAAILLPLTAFIGPIRLYLHKAKGRTP</sequence>
<dbReference type="KEGG" id="clup:CLUP02_07483"/>
<evidence type="ECO:0000313" key="3">
    <source>
        <dbReference type="EMBL" id="UQC81997.1"/>
    </source>
</evidence>
<keyword evidence="2" id="KW-0472">Membrane</keyword>
<gene>
    <name evidence="3" type="ORF">CLUP02_07483</name>
</gene>
<dbReference type="RefSeq" id="XP_049143620.1">
    <property type="nucleotide sequence ID" value="XM_049286477.1"/>
</dbReference>
<feature type="transmembrane region" description="Helical" evidence="2">
    <location>
        <begin position="495"/>
        <end position="516"/>
    </location>
</feature>
<keyword evidence="4" id="KW-1185">Reference proteome</keyword>
<evidence type="ECO:0000256" key="2">
    <source>
        <dbReference type="SAM" id="Phobius"/>
    </source>
</evidence>
<name>A0A9Q8WGJ4_9PEZI</name>
<dbReference type="EMBL" id="CP019476">
    <property type="protein sequence ID" value="UQC81997.1"/>
    <property type="molecule type" value="Genomic_DNA"/>
</dbReference>
<feature type="region of interest" description="Disordered" evidence="1">
    <location>
        <begin position="77"/>
        <end position="101"/>
    </location>
</feature>
<evidence type="ECO:0000313" key="4">
    <source>
        <dbReference type="Proteomes" id="UP000830671"/>
    </source>
</evidence>
<accession>A0A9Q8WGJ4</accession>
<keyword evidence="2" id="KW-0812">Transmembrane</keyword>